<dbReference type="AlphaFoldDB" id="A0A814VJF2"/>
<dbReference type="EMBL" id="CAJNOL010000755">
    <property type="protein sequence ID" value="CAF1188888.1"/>
    <property type="molecule type" value="Genomic_DNA"/>
</dbReference>
<dbReference type="EMBL" id="CAJOBD010001501">
    <property type="protein sequence ID" value="CAF3806005.1"/>
    <property type="molecule type" value="Genomic_DNA"/>
</dbReference>
<protein>
    <submittedName>
        <fullName evidence="4">Uncharacterized protein</fullName>
    </submittedName>
</protein>
<reference evidence="4" key="1">
    <citation type="submission" date="2021-02" db="EMBL/GenBank/DDBJ databases">
        <authorList>
            <person name="Nowell W R."/>
        </authorList>
    </citation>
    <scope>NUCLEOTIDE SEQUENCE</scope>
</reference>
<name>A0A814VJF2_9BILA</name>
<dbReference type="EMBL" id="CAJNOL010000757">
    <property type="protein sequence ID" value="CAF1189458.1"/>
    <property type="molecule type" value="Genomic_DNA"/>
</dbReference>
<dbReference type="Proteomes" id="UP000663836">
    <property type="component" value="Unassembled WGS sequence"/>
</dbReference>
<dbReference type="Proteomes" id="UP000663854">
    <property type="component" value="Unassembled WGS sequence"/>
</dbReference>
<dbReference type="Proteomes" id="UP000663882">
    <property type="component" value="Unassembled WGS sequence"/>
</dbReference>
<dbReference type="EMBL" id="CAJOBE010008789">
    <property type="protein sequence ID" value="CAF4069750.1"/>
    <property type="molecule type" value="Genomic_DNA"/>
</dbReference>
<evidence type="ECO:0000313" key="9">
    <source>
        <dbReference type="Proteomes" id="UP000663870"/>
    </source>
</evidence>
<dbReference type="Proteomes" id="UP000663870">
    <property type="component" value="Unassembled WGS sequence"/>
</dbReference>
<dbReference type="EMBL" id="CAJNOO010000619">
    <property type="protein sequence ID" value="CAF0993952.1"/>
    <property type="molecule type" value="Genomic_DNA"/>
</dbReference>
<sequence length="105" mass="12253">MANDNGDGDKWYKTIPVIGEIDSWTNDDSWQDRAFHKFKRCITLTLIGLDVAAFYLSKRWGIASTVVSNLIWQKDWDQLRSYFNKMTDEDAKATYLWLHAWSPCG</sequence>
<evidence type="ECO:0000313" key="4">
    <source>
        <dbReference type="EMBL" id="CAF1188888.1"/>
    </source>
</evidence>
<dbReference type="EMBL" id="CAJNOU010001226">
    <property type="protein sequence ID" value="CAF1172057.1"/>
    <property type="molecule type" value="Genomic_DNA"/>
</dbReference>
<dbReference type="Proteomes" id="UP000663823">
    <property type="component" value="Unassembled WGS sequence"/>
</dbReference>
<evidence type="ECO:0000313" key="8">
    <source>
        <dbReference type="EMBL" id="CAF4069750.1"/>
    </source>
</evidence>
<keyword evidence="9" id="KW-1185">Reference proteome</keyword>
<organism evidence="4 9">
    <name type="scientific">Rotaria sordida</name>
    <dbReference type="NCBI Taxonomy" id="392033"/>
    <lineage>
        <taxon>Eukaryota</taxon>
        <taxon>Metazoa</taxon>
        <taxon>Spiralia</taxon>
        <taxon>Gnathifera</taxon>
        <taxon>Rotifera</taxon>
        <taxon>Eurotatoria</taxon>
        <taxon>Bdelloidea</taxon>
        <taxon>Philodinida</taxon>
        <taxon>Philodinidae</taxon>
        <taxon>Rotaria</taxon>
    </lineage>
</organism>
<evidence type="ECO:0000313" key="2">
    <source>
        <dbReference type="EMBL" id="CAF0993952.1"/>
    </source>
</evidence>
<proteinExistence type="predicted"/>
<accession>A0A814VJF2</accession>
<evidence type="ECO:0000313" key="3">
    <source>
        <dbReference type="EMBL" id="CAF1172057.1"/>
    </source>
</evidence>
<gene>
    <name evidence="8" type="ORF">FNK824_LOCUS29737</name>
    <name evidence="7" type="ORF">JBS370_LOCUS15581</name>
    <name evidence="4" type="ORF">JXQ802_LOCUS23761</name>
    <name evidence="5" type="ORF">JXQ802_LOCUS23792</name>
    <name evidence="6" type="ORF">OTI717_LOCUS8803</name>
    <name evidence="1" type="ORF">PYM288_LOCUS11073</name>
    <name evidence="2" type="ORF">RFH988_LOCUS13810</name>
    <name evidence="3" type="ORF">SEV965_LOCUS19568</name>
</gene>
<dbReference type="EMBL" id="CAJNOH010000182">
    <property type="protein sequence ID" value="CAF0931420.1"/>
    <property type="molecule type" value="Genomic_DNA"/>
</dbReference>
<evidence type="ECO:0000313" key="6">
    <source>
        <dbReference type="EMBL" id="CAF3640450.1"/>
    </source>
</evidence>
<comment type="caution">
    <text evidence="4">The sequence shown here is derived from an EMBL/GenBank/DDBJ whole genome shotgun (WGS) entry which is preliminary data.</text>
</comment>
<dbReference type="EMBL" id="CAJOAX010000720">
    <property type="protein sequence ID" value="CAF3640450.1"/>
    <property type="molecule type" value="Genomic_DNA"/>
</dbReference>
<evidence type="ECO:0000313" key="5">
    <source>
        <dbReference type="EMBL" id="CAF1189458.1"/>
    </source>
</evidence>
<evidence type="ECO:0000313" key="7">
    <source>
        <dbReference type="EMBL" id="CAF3806005.1"/>
    </source>
</evidence>
<dbReference type="Proteomes" id="UP000663874">
    <property type="component" value="Unassembled WGS sequence"/>
</dbReference>
<evidence type="ECO:0000313" key="1">
    <source>
        <dbReference type="EMBL" id="CAF0931420.1"/>
    </source>
</evidence>
<dbReference type="Proteomes" id="UP000663889">
    <property type="component" value="Unassembled WGS sequence"/>
</dbReference>